<keyword evidence="2" id="KW-1185">Reference proteome</keyword>
<dbReference type="EMBL" id="JANBVB010000473">
    <property type="protein sequence ID" value="KAJ2893970.1"/>
    <property type="molecule type" value="Genomic_DNA"/>
</dbReference>
<evidence type="ECO:0000313" key="2">
    <source>
        <dbReference type="Proteomes" id="UP001139981"/>
    </source>
</evidence>
<proteinExistence type="predicted"/>
<accession>A0ACC1M2S4</accession>
<organism evidence="1 2">
    <name type="scientific">Coemansia aciculifera</name>
    <dbReference type="NCBI Taxonomy" id="417176"/>
    <lineage>
        <taxon>Eukaryota</taxon>
        <taxon>Fungi</taxon>
        <taxon>Fungi incertae sedis</taxon>
        <taxon>Zoopagomycota</taxon>
        <taxon>Kickxellomycotina</taxon>
        <taxon>Kickxellomycetes</taxon>
        <taxon>Kickxellales</taxon>
        <taxon>Kickxellaceae</taxon>
        <taxon>Coemansia</taxon>
    </lineage>
</organism>
<protein>
    <submittedName>
        <fullName evidence="1">Uncharacterized protein</fullName>
    </submittedName>
</protein>
<sequence length="343" mass="38828">MRKTSTLKTGLNMPKQGAAASATKPKEQPNTAQPKKSVFAELDASSNLAKQTKTTPTFSGGSQTRASEKLAQELQAADPTVYAYDEVYDDISDARDRSKRARKQADDLKPRYMERILETAKQRQVQHEVVREKMLDKEREREGDMFADKETFVTDAYKEHKEQRQKLVEEEDKREASEASTTRHENGATISTGFYRGFLDQIDRDDVSKFMASNADAPSQTRATETSDLVGVRGALAAGLNVTDGSVRPRRTQASTQEPTIDYDLSKDSLPLRQRTERQQQAQSSRSSYSRTIEEGLNTQQQLKDEERLREHNALVKKYARRNDAASVEAARQRYLARKQQLV</sequence>
<gene>
    <name evidence="1" type="ORF">IWW38_002722</name>
</gene>
<name>A0ACC1M2S4_9FUNG</name>
<dbReference type="Proteomes" id="UP001139981">
    <property type="component" value="Unassembled WGS sequence"/>
</dbReference>
<evidence type="ECO:0000313" key="1">
    <source>
        <dbReference type="EMBL" id="KAJ2893970.1"/>
    </source>
</evidence>
<reference evidence="1" key="1">
    <citation type="submission" date="2022-07" db="EMBL/GenBank/DDBJ databases">
        <title>Phylogenomic reconstructions and comparative analyses of Kickxellomycotina fungi.</title>
        <authorList>
            <person name="Reynolds N.K."/>
            <person name="Stajich J.E."/>
            <person name="Barry K."/>
            <person name="Grigoriev I.V."/>
            <person name="Crous P."/>
            <person name="Smith M.E."/>
        </authorList>
    </citation>
    <scope>NUCLEOTIDE SEQUENCE</scope>
    <source>
        <strain evidence="1">CBS 190363</strain>
    </source>
</reference>
<comment type="caution">
    <text evidence="1">The sequence shown here is derived from an EMBL/GenBank/DDBJ whole genome shotgun (WGS) entry which is preliminary data.</text>
</comment>